<dbReference type="AlphaFoldDB" id="X1K7J3"/>
<comment type="caution">
    <text evidence="1">The sequence shown here is derived from an EMBL/GenBank/DDBJ whole genome shotgun (WGS) entry which is preliminary data.</text>
</comment>
<proteinExistence type="predicted"/>
<gene>
    <name evidence="1" type="ORF">S03H2_65368</name>
</gene>
<sequence>MIAGYYRAKNLDLSGIDKEKYYMEQYKKKINEIYELAFSL</sequence>
<organism evidence="1">
    <name type="scientific">marine sediment metagenome</name>
    <dbReference type="NCBI Taxonomy" id="412755"/>
    <lineage>
        <taxon>unclassified sequences</taxon>
        <taxon>metagenomes</taxon>
        <taxon>ecological metagenomes</taxon>
    </lineage>
</organism>
<accession>X1K7J3</accession>
<dbReference type="EMBL" id="BARU01042557">
    <property type="protein sequence ID" value="GAH86234.1"/>
    <property type="molecule type" value="Genomic_DNA"/>
</dbReference>
<reference evidence="1" key="1">
    <citation type="journal article" date="2014" name="Front. Microbiol.">
        <title>High frequency of phylogenetically diverse reductive dehalogenase-homologous genes in deep subseafloor sedimentary metagenomes.</title>
        <authorList>
            <person name="Kawai M."/>
            <person name="Futagami T."/>
            <person name="Toyoda A."/>
            <person name="Takaki Y."/>
            <person name="Nishi S."/>
            <person name="Hori S."/>
            <person name="Arai W."/>
            <person name="Tsubouchi T."/>
            <person name="Morono Y."/>
            <person name="Uchiyama I."/>
            <person name="Ito T."/>
            <person name="Fujiyama A."/>
            <person name="Inagaki F."/>
            <person name="Takami H."/>
        </authorList>
    </citation>
    <scope>NUCLEOTIDE SEQUENCE</scope>
    <source>
        <strain evidence="1">Expedition CK06-06</strain>
    </source>
</reference>
<evidence type="ECO:0000313" key="1">
    <source>
        <dbReference type="EMBL" id="GAH86234.1"/>
    </source>
</evidence>
<name>X1K7J3_9ZZZZ</name>
<protein>
    <submittedName>
        <fullName evidence="1">Uncharacterized protein</fullName>
    </submittedName>
</protein>